<evidence type="ECO:0000313" key="3">
    <source>
        <dbReference type="EnsemblMetazoa" id="GPPI000315-PA"/>
    </source>
</evidence>
<dbReference type="Pfam" id="PF00005">
    <property type="entry name" value="ABC_tran"/>
    <property type="match status" value="1"/>
</dbReference>
<feature type="domain" description="ABC transporter" evidence="2">
    <location>
        <begin position="1"/>
        <end position="197"/>
    </location>
</feature>
<dbReference type="PANTHER" id="PTHR43394:SF1">
    <property type="entry name" value="ATP-BINDING CASSETTE SUB-FAMILY B MEMBER 10, MITOCHONDRIAL"/>
    <property type="match status" value="1"/>
</dbReference>
<dbReference type="InterPro" id="IPR027417">
    <property type="entry name" value="P-loop_NTPase"/>
</dbReference>
<evidence type="ECO:0000313" key="4">
    <source>
        <dbReference type="Proteomes" id="UP000092460"/>
    </source>
</evidence>
<dbReference type="EnsemblMetazoa" id="GPPI000315-RA">
    <property type="protein sequence ID" value="GPPI000315-PA"/>
    <property type="gene ID" value="GPPI000315"/>
</dbReference>
<dbReference type="AlphaFoldDB" id="A0A1B0AKS9"/>
<dbReference type="GO" id="GO:0090374">
    <property type="term" value="P:oligopeptide export from mitochondrion"/>
    <property type="evidence" value="ECO:0007669"/>
    <property type="project" value="TreeGrafter"/>
</dbReference>
<feature type="chain" id="PRO_5008403937" description="ABC transporter domain-containing protein" evidence="1">
    <location>
        <begin position="23"/>
        <end position="209"/>
    </location>
</feature>
<dbReference type="PANTHER" id="PTHR43394">
    <property type="entry name" value="ATP-DEPENDENT PERMEASE MDL1, MITOCHONDRIAL"/>
    <property type="match status" value="1"/>
</dbReference>
<dbReference type="InterPro" id="IPR039421">
    <property type="entry name" value="Type_1_exporter"/>
</dbReference>
<evidence type="ECO:0000256" key="1">
    <source>
        <dbReference type="SAM" id="SignalP"/>
    </source>
</evidence>
<reference evidence="4" key="1">
    <citation type="submission" date="2015-01" db="EMBL/GenBank/DDBJ databases">
        <authorList>
            <person name="Aksoy S."/>
            <person name="Warren W."/>
            <person name="Wilson R.K."/>
        </authorList>
    </citation>
    <scope>NUCLEOTIDE SEQUENCE [LARGE SCALE GENOMIC DNA]</scope>
    <source>
        <strain evidence="4">IAEA</strain>
    </source>
</reference>
<dbReference type="VEuPathDB" id="VectorBase:GPPI000315"/>
<sequence>MYLGLMIWPMLAFAWTFNIVEREPFKNGNLPVPGHQGNILISIDKFSYPDNSIKNNICLGNPKATLNQIEYVAKLACIHQDIINFPKNYHTKVGEQGIMLSGGQKQRIAIARALLFPSKILILDDAFSSVDNYIGHNILTNIKKLKHYYILIISTHKLSFLKESSEIFVLQHGKIKQHGSHHVLIKQQGWYSKIYQYQKFKYNPSSKED</sequence>
<dbReference type="GO" id="GO:0005743">
    <property type="term" value="C:mitochondrial inner membrane"/>
    <property type="evidence" value="ECO:0007669"/>
    <property type="project" value="TreeGrafter"/>
</dbReference>
<dbReference type="GO" id="GO:0015421">
    <property type="term" value="F:ABC-type oligopeptide transporter activity"/>
    <property type="evidence" value="ECO:0007669"/>
    <property type="project" value="TreeGrafter"/>
</dbReference>
<dbReference type="PROSITE" id="PS00211">
    <property type="entry name" value="ABC_TRANSPORTER_1"/>
    <property type="match status" value="1"/>
</dbReference>
<feature type="signal peptide" evidence="1">
    <location>
        <begin position="1"/>
        <end position="22"/>
    </location>
</feature>
<dbReference type="PROSITE" id="PS50893">
    <property type="entry name" value="ABC_TRANSPORTER_2"/>
    <property type="match status" value="1"/>
</dbReference>
<protein>
    <recommendedName>
        <fullName evidence="2">ABC transporter domain-containing protein</fullName>
    </recommendedName>
</protein>
<dbReference type="STRING" id="67801.A0A1B0AKS9"/>
<name>A0A1B0AKS9_9MUSC</name>
<dbReference type="Proteomes" id="UP000092460">
    <property type="component" value="Unassembled WGS sequence"/>
</dbReference>
<keyword evidence="1" id="KW-0732">Signal</keyword>
<dbReference type="EMBL" id="JXJN01028016">
    <property type="status" value="NOT_ANNOTATED_CDS"/>
    <property type="molecule type" value="Genomic_DNA"/>
</dbReference>
<dbReference type="InterPro" id="IPR003439">
    <property type="entry name" value="ABC_transporter-like_ATP-bd"/>
</dbReference>
<dbReference type="GO" id="GO:0016887">
    <property type="term" value="F:ATP hydrolysis activity"/>
    <property type="evidence" value="ECO:0007669"/>
    <property type="project" value="InterPro"/>
</dbReference>
<dbReference type="GO" id="GO:0005524">
    <property type="term" value="F:ATP binding"/>
    <property type="evidence" value="ECO:0007669"/>
    <property type="project" value="InterPro"/>
</dbReference>
<dbReference type="Gene3D" id="3.40.50.300">
    <property type="entry name" value="P-loop containing nucleotide triphosphate hydrolases"/>
    <property type="match status" value="1"/>
</dbReference>
<organism evidence="3 4">
    <name type="scientific">Glossina palpalis gambiensis</name>
    <dbReference type="NCBI Taxonomy" id="67801"/>
    <lineage>
        <taxon>Eukaryota</taxon>
        <taxon>Metazoa</taxon>
        <taxon>Ecdysozoa</taxon>
        <taxon>Arthropoda</taxon>
        <taxon>Hexapoda</taxon>
        <taxon>Insecta</taxon>
        <taxon>Pterygota</taxon>
        <taxon>Neoptera</taxon>
        <taxon>Endopterygota</taxon>
        <taxon>Diptera</taxon>
        <taxon>Brachycera</taxon>
        <taxon>Muscomorpha</taxon>
        <taxon>Hippoboscoidea</taxon>
        <taxon>Glossinidae</taxon>
        <taxon>Glossina</taxon>
    </lineage>
</organism>
<proteinExistence type="predicted"/>
<dbReference type="SUPFAM" id="SSF52540">
    <property type="entry name" value="P-loop containing nucleoside triphosphate hydrolases"/>
    <property type="match status" value="1"/>
</dbReference>
<accession>A0A1B0AKS9</accession>
<evidence type="ECO:0000259" key="2">
    <source>
        <dbReference type="PROSITE" id="PS50893"/>
    </source>
</evidence>
<keyword evidence="4" id="KW-1185">Reference proteome</keyword>
<reference evidence="3" key="2">
    <citation type="submission" date="2020-05" db="UniProtKB">
        <authorList>
            <consortium name="EnsemblMetazoa"/>
        </authorList>
    </citation>
    <scope>IDENTIFICATION</scope>
    <source>
        <strain evidence="3">IAEA</strain>
    </source>
</reference>
<dbReference type="InterPro" id="IPR017871">
    <property type="entry name" value="ABC_transporter-like_CS"/>
</dbReference>